<dbReference type="EMBL" id="JBHSIT010000004">
    <property type="protein sequence ID" value="MFC4908713.1"/>
    <property type="molecule type" value="Genomic_DNA"/>
</dbReference>
<dbReference type="InterPro" id="IPR014001">
    <property type="entry name" value="Helicase_ATP-bd"/>
</dbReference>
<dbReference type="Gene3D" id="3.40.50.300">
    <property type="entry name" value="P-loop containing nucleotide triphosphate hydrolases"/>
    <property type="match status" value="2"/>
</dbReference>
<comment type="similarity">
    <text evidence="5">Belongs to the DEAD box helicase family.</text>
</comment>
<protein>
    <submittedName>
        <fullName evidence="11">DEAD/DEAH box helicase</fullName>
    </submittedName>
</protein>
<dbReference type="CDD" id="cd18787">
    <property type="entry name" value="SF2_C_DEAD"/>
    <property type="match status" value="1"/>
</dbReference>
<dbReference type="SMART" id="SM00487">
    <property type="entry name" value="DEXDc"/>
    <property type="match status" value="1"/>
</dbReference>
<evidence type="ECO:0000256" key="6">
    <source>
        <dbReference type="PROSITE-ProRule" id="PRU00552"/>
    </source>
</evidence>
<dbReference type="PANTHER" id="PTHR47959:SF13">
    <property type="entry name" value="ATP-DEPENDENT RNA HELICASE RHLE"/>
    <property type="match status" value="1"/>
</dbReference>
<dbReference type="GO" id="GO:0004386">
    <property type="term" value="F:helicase activity"/>
    <property type="evidence" value="ECO:0007669"/>
    <property type="project" value="UniProtKB-KW"/>
</dbReference>
<dbReference type="Pfam" id="PF00271">
    <property type="entry name" value="Helicase_C"/>
    <property type="match status" value="1"/>
</dbReference>
<keyword evidence="4" id="KW-0067">ATP-binding</keyword>
<evidence type="ECO:0000256" key="4">
    <source>
        <dbReference type="ARBA" id="ARBA00022840"/>
    </source>
</evidence>
<dbReference type="PANTHER" id="PTHR47959">
    <property type="entry name" value="ATP-DEPENDENT RNA HELICASE RHLE-RELATED"/>
    <property type="match status" value="1"/>
</dbReference>
<keyword evidence="2" id="KW-0378">Hydrolase</keyword>
<evidence type="ECO:0000256" key="7">
    <source>
        <dbReference type="SAM" id="MobiDB-lite"/>
    </source>
</evidence>
<dbReference type="CDD" id="cd00268">
    <property type="entry name" value="DEADc"/>
    <property type="match status" value="1"/>
</dbReference>
<dbReference type="InterPro" id="IPR044742">
    <property type="entry name" value="DEAD/DEAH_RhlB"/>
</dbReference>
<feature type="short sequence motif" description="Q motif" evidence="6">
    <location>
        <begin position="27"/>
        <end position="55"/>
    </location>
</feature>
<name>A0ABV9TYY5_9ACTN</name>
<organism evidence="11 12">
    <name type="scientific">Actinomadura gamaensis</name>
    <dbReference type="NCBI Taxonomy" id="1763541"/>
    <lineage>
        <taxon>Bacteria</taxon>
        <taxon>Bacillati</taxon>
        <taxon>Actinomycetota</taxon>
        <taxon>Actinomycetes</taxon>
        <taxon>Streptosporangiales</taxon>
        <taxon>Thermomonosporaceae</taxon>
        <taxon>Actinomadura</taxon>
    </lineage>
</organism>
<evidence type="ECO:0000313" key="11">
    <source>
        <dbReference type="EMBL" id="MFC4908713.1"/>
    </source>
</evidence>
<dbReference type="PROSITE" id="PS51192">
    <property type="entry name" value="HELICASE_ATP_BIND_1"/>
    <property type="match status" value="1"/>
</dbReference>
<feature type="region of interest" description="Disordered" evidence="7">
    <location>
        <begin position="377"/>
        <end position="624"/>
    </location>
</feature>
<evidence type="ECO:0000256" key="3">
    <source>
        <dbReference type="ARBA" id="ARBA00022806"/>
    </source>
</evidence>
<dbReference type="RefSeq" id="WP_378255611.1">
    <property type="nucleotide sequence ID" value="NZ_JBHSIT010000004.1"/>
</dbReference>
<feature type="compositionally biased region" description="Basic and acidic residues" evidence="7">
    <location>
        <begin position="443"/>
        <end position="594"/>
    </location>
</feature>
<feature type="domain" description="Helicase C-terminal" evidence="9">
    <location>
        <begin position="257"/>
        <end position="405"/>
    </location>
</feature>
<evidence type="ECO:0000256" key="2">
    <source>
        <dbReference type="ARBA" id="ARBA00022801"/>
    </source>
</evidence>
<sequence>MTDVSAAHAPSTPAEDIADTARVEAQPGFAELGLPEPLVAALARQGIESPFPIQAAAIPDVMAGRDVLGRGKTGSGKTLAFGLPMLARLEGRRAEARRPLGLILVPTRELAQQVVTNLEPLGRSLGLHFKTVIGQTSMFKQIDALRRGVEIIVATPGRLKDLMRQGAADLSDLEMVVLDEADHMADMGFLPDVTDILDEARPGGQRLLFSATLDNDVDVLVRRYLNDPVTHAIGPVDESVDTMDHHLLLVAPKEKAAITAEIANREGRTILFARTKHGVDRLAKQLTQAGVRAAGLHGGKSQGLRTRTIAEFHEGTFDVLVATDVAARGIHVDGITLVMHVDPPADHKDYMHRAGRTARAGEKGTVVTLVLPHQVRSTSAMTRRAGIEAPKHRVTSGDDQLVRLTGAREPSGVPIEGPVIPERPRREAGGRGRRGRYNGGQRRFREDGGRRGYEREGRSEGSYRRDGDFGGERRGGGQDNGNRGDREFNGDRRKDRGFDGNRRSNESRGDGFRRNDDRGERGFGEGRRDNGPREDRGFRDDRREGGYRGDRPHGGDHRDRNFEGDRRGGSFSGDRREGGRGSRGEHGFSGDRRGGGPRGTGRHSGSYGGPRREGSADRRRARFN</sequence>
<reference evidence="12" key="1">
    <citation type="journal article" date="2019" name="Int. J. Syst. Evol. Microbiol.">
        <title>The Global Catalogue of Microorganisms (GCM) 10K type strain sequencing project: providing services to taxonomists for standard genome sequencing and annotation.</title>
        <authorList>
            <consortium name="The Broad Institute Genomics Platform"/>
            <consortium name="The Broad Institute Genome Sequencing Center for Infectious Disease"/>
            <person name="Wu L."/>
            <person name="Ma J."/>
        </authorList>
    </citation>
    <scope>NUCLEOTIDE SEQUENCE [LARGE SCALE GENOMIC DNA]</scope>
    <source>
        <strain evidence="12">KLKA75</strain>
    </source>
</reference>
<accession>A0ABV9TYY5</accession>
<gene>
    <name evidence="11" type="ORF">ACFPCY_15400</name>
</gene>
<dbReference type="InterPro" id="IPR027417">
    <property type="entry name" value="P-loop_NTPase"/>
</dbReference>
<proteinExistence type="inferred from homology"/>
<evidence type="ECO:0000313" key="12">
    <source>
        <dbReference type="Proteomes" id="UP001595872"/>
    </source>
</evidence>
<dbReference type="SMART" id="SM00490">
    <property type="entry name" value="HELICc"/>
    <property type="match status" value="1"/>
</dbReference>
<dbReference type="Proteomes" id="UP001595872">
    <property type="component" value="Unassembled WGS sequence"/>
</dbReference>
<dbReference type="Pfam" id="PF00270">
    <property type="entry name" value="DEAD"/>
    <property type="match status" value="1"/>
</dbReference>
<keyword evidence="3 11" id="KW-0347">Helicase</keyword>
<dbReference type="PROSITE" id="PS51195">
    <property type="entry name" value="Q_MOTIF"/>
    <property type="match status" value="1"/>
</dbReference>
<dbReference type="InterPro" id="IPR014014">
    <property type="entry name" value="RNA_helicase_DEAD_Q_motif"/>
</dbReference>
<evidence type="ECO:0000259" key="10">
    <source>
        <dbReference type="PROSITE" id="PS51195"/>
    </source>
</evidence>
<keyword evidence="1" id="KW-0547">Nucleotide-binding</keyword>
<dbReference type="InterPro" id="IPR011545">
    <property type="entry name" value="DEAD/DEAH_box_helicase_dom"/>
</dbReference>
<dbReference type="SUPFAM" id="SSF52540">
    <property type="entry name" value="P-loop containing nucleoside triphosphate hydrolases"/>
    <property type="match status" value="1"/>
</dbReference>
<dbReference type="PROSITE" id="PS51194">
    <property type="entry name" value="HELICASE_CTER"/>
    <property type="match status" value="1"/>
</dbReference>
<comment type="caution">
    <text evidence="11">The sequence shown here is derived from an EMBL/GenBank/DDBJ whole genome shotgun (WGS) entry which is preliminary data.</text>
</comment>
<evidence type="ECO:0000256" key="1">
    <source>
        <dbReference type="ARBA" id="ARBA00022741"/>
    </source>
</evidence>
<evidence type="ECO:0000256" key="5">
    <source>
        <dbReference type="ARBA" id="ARBA00038437"/>
    </source>
</evidence>
<keyword evidence="12" id="KW-1185">Reference proteome</keyword>
<dbReference type="InterPro" id="IPR001650">
    <property type="entry name" value="Helicase_C-like"/>
</dbReference>
<dbReference type="InterPro" id="IPR050079">
    <property type="entry name" value="DEAD_box_RNA_helicase"/>
</dbReference>
<feature type="domain" description="DEAD-box RNA helicase Q" evidence="10">
    <location>
        <begin position="27"/>
        <end position="55"/>
    </location>
</feature>
<evidence type="ECO:0000259" key="9">
    <source>
        <dbReference type="PROSITE" id="PS51194"/>
    </source>
</evidence>
<feature type="domain" description="Helicase ATP-binding" evidence="8">
    <location>
        <begin position="58"/>
        <end position="231"/>
    </location>
</feature>
<evidence type="ECO:0000259" key="8">
    <source>
        <dbReference type="PROSITE" id="PS51192"/>
    </source>
</evidence>